<organism evidence="2 3">
    <name type="scientific">Suhomyces tanzawaensis NRRL Y-17324</name>
    <dbReference type="NCBI Taxonomy" id="984487"/>
    <lineage>
        <taxon>Eukaryota</taxon>
        <taxon>Fungi</taxon>
        <taxon>Dikarya</taxon>
        <taxon>Ascomycota</taxon>
        <taxon>Saccharomycotina</taxon>
        <taxon>Pichiomycetes</taxon>
        <taxon>Debaryomycetaceae</taxon>
        <taxon>Suhomyces</taxon>
    </lineage>
</organism>
<dbReference type="GeneID" id="30982235"/>
<keyword evidence="3" id="KW-1185">Reference proteome</keyword>
<dbReference type="STRING" id="984487.A0A1E4SBT0"/>
<dbReference type="Gene3D" id="3.40.50.10490">
    <property type="entry name" value="Glucose-6-phosphate isomerase like protein, domain 1"/>
    <property type="match status" value="1"/>
</dbReference>
<dbReference type="AlphaFoldDB" id="A0A1E4SBT0"/>
<dbReference type="InterPro" id="IPR001347">
    <property type="entry name" value="SIS_dom"/>
</dbReference>
<dbReference type="OrthoDB" id="1872003at2759"/>
<dbReference type="PROSITE" id="PS51464">
    <property type="entry name" value="SIS"/>
    <property type="match status" value="1"/>
</dbReference>
<sequence>MQGLPFVSEGSSTHKALASVTSTLSSQSLALATLAEQYRSDVYSQLNLIQSLQILYNTSQVNRGKVVVCGIGKSYKIASKLVATMNSLSIFSSALHPADALHGDLGLIDESKDCLVLLTASGNTPELLQLLPHISPEVPVVLLTCNNDSKLSNHPQVNSLLYAALPAHLNEDSIHGLPAPTVSATLSLVLADATILALLELIEEDTSKRKKLFSIKHPGGSIGADLSHLNNNVAMSKSASTNSDKKSFSSHISTASLLSLDQIRKELHTTGGPSPGSIKSSLSSLNSSDDEGELFAVKAPAAFSISERAKANSELSSLILAADKRQVLKTTLLEVKLLNSSQSELKILQWTSLYEYIIFDSNVKKMGIRTSDIRQLYKTLHEQRSTTFGMNSGLWPKFNSSLLNAFTEVVLV</sequence>
<dbReference type="EMBL" id="KV453916">
    <property type="protein sequence ID" value="ODV76977.1"/>
    <property type="molecule type" value="Genomic_DNA"/>
</dbReference>
<dbReference type="InterPro" id="IPR046348">
    <property type="entry name" value="SIS_dom_sf"/>
</dbReference>
<gene>
    <name evidence="2" type="ORF">CANTADRAFT_27405</name>
</gene>
<evidence type="ECO:0000259" key="1">
    <source>
        <dbReference type="PROSITE" id="PS51464"/>
    </source>
</evidence>
<dbReference type="RefSeq" id="XP_020062099.1">
    <property type="nucleotide sequence ID" value="XM_020208098.1"/>
</dbReference>
<protein>
    <submittedName>
        <fullName evidence="2">SIS domain-containing protein</fullName>
    </submittedName>
</protein>
<dbReference type="SUPFAM" id="SSF53697">
    <property type="entry name" value="SIS domain"/>
    <property type="match status" value="1"/>
</dbReference>
<proteinExistence type="predicted"/>
<feature type="domain" description="SIS" evidence="1">
    <location>
        <begin position="51"/>
        <end position="212"/>
    </location>
</feature>
<dbReference type="GO" id="GO:1901135">
    <property type="term" value="P:carbohydrate derivative metabolic process"/>
    <property type="evidence" value="ECO:0007669"/>
    <property type="project" value="InterPro"/>
</dbReference>
<evidence type="ECO:0000313" key="2">
    <source>
        <dbReference type="EMBL" id="ODV76977.1"/>
    </source>
</evidence>
<reference evidence="3" key="1">
    <citation type="submission" date="2016-05" db="EMBL/GenBank/DDBJ databases">
        <title>Comparative genomics of biotechnologically important yeasts.</title>
        <authorList>
            <consortium name="DOE Joint Genome Institute"/>
            <person name="Riley R."/>
            <person name="Haridas S."/>
            <person name="Wolfe K.H."/>
            <person name="Lopes M.R."/>
            <person name="Hittinger C.T."/>
            <person name="Goker M."/>
            <person name="Salamov A."/>
            <person name="Wisecaver J."/>
            <person name="Long T.M."/>
            <person name="Aerts A.L."/>
            <person name="Barry K."/>
            <person name="Choi C."/>
            <person name="Clum A."/>
            <person name="Coughlan A.Y."/>
            <person name="Deshpande S."/>
            <person name="Douglass A.P."/>
            <person name="Hanson S.J."/>
            <person name="Klenk H.-P."/>
            <person name="Labutti K."/>
            <person name="Lapidus A."/>
            <person name="Lindquist E."/>
            <person name="Lipzen A."/>
            <person name="Meier-Kolthoff J.P."/>
            <person name="Ohm R.A."/>
            <person name="Otillar R.P."/>
            <person name="Pangilinan J."/>
            <person name="Peng Y."/>
            <person name="Rokas A."/>
            <person name="Rosa C.A."/>
            <person name="Scheuner C."/>
            <person name="Sibirny A.A."/>
            <person name="Slot J.C."/>
            <person name="Stielow J.B."/>
            <person name="Sun H."/>
            <person name="Kurtzman C.P."/>
            <person name="Blackwell M."/>
            <person name="Grigoriev I.V."/>
            <person name="Jeffries T.W."/>
        </authorList>
    </citation>
    <scope>NUCLEOTIDE SEQUENCE [LARGE SCALE GENOMIC DNA]</scope>
    <source>
        <strain evidence="3">NRRL Y-17324</strain>
    </source>
</reference>
<name>A0A1E4SBT0_9ASCO</name>
<accession>A0A1E4SBT0</accession>
<evidence type="ECO:0000313" key="3">
    <source>
        <dbReference type="Proteomes" id="UP000094285"/>
    </source>
</evidence>
<dbReference type="Proteomes" id="UP000094285">
    <property type="component" value="Unassembled WGS sequence"/>
</dbReference>
<dbReference type="GO" id="GO:0097367">
    <property type="term" value="F:carbohydrate derivative binding"/>
    <property type="evidence" value="ECO:0007669"/>
    <property type="project" value="InterPro"/>
</dbReference>
<dbReference type="PANTHER" id="PTHR38418">
    <property type="entry name" value="SUGAR ISOMERASE, KPSF/GUTQ (AFU_ORTHOLOGUE AFUA_6G08860)"/>
    <property type="match status" value="1"/>
</dbReference>
<dbReference type="PANTHER" id="PTHR38418:SF2">
    <property type="entry name" value="SUGAR ISOMERASE, KPSF_GUTQ (AFU_ORTHOLOGUE AFUA_6G08860)"/>
    <property type="match status" value="1"/>
</dbReference>
<dbReference type="Pfam" id="PF01380">
    <property type="entry name" value="SIS"/>
    <property type="match status" value="1"/>
</dbReference>